<gene>
    <name evidence="3" type="ORF">HHK36_025195</name>
</gene>
<dbReference type="SMART" id="SM00256">
    <property type="entry name" value="FBOX"/>
    <property type="match status" value="1"/>
</dbReference>
<keyword evidence="4" id="KW-1185">Reference proteome</keyword>
<dbReference type="AlphaFoldDB" id="A0A834YQF3"/>
<dbReference type="Gene3D" id="1.20.1280.50">
    <property type="match status" value="1"/>
</dbReference>
<proteinExistence type="predicted"/>
<evidence type="ECO:0000259" key="1">
    <source>
        <dbReference type="SMART" id="SM00256"/>
    </source>
</evidence>
<dbReference type="PANTHER" id="PTHR14939">
    <property type="entry name" value="F-BOX ONLY PROTEIN 22"/>
    <property type="match status" value="1"/>
</dbReference>
<dbReference type="SMART" id="SM01204">
    <property type="entry name" value="FIST_C"/>
    <property type="match status" value="1"/>
</dbReference>
<dbReference type="GO" id="GO:0000209">
    <property type="term" value="P:protein polyubiquitination"/>
    <property type="evidence" value="ECO:0007669"/>
    <property type="project" value="TreeGrafter"/>
</dbReference>
<dbReference type="InterPro" id="IPR001810">
    <property type="entry name" value="F-box_dom"/>
</dbReference>
<dbReference type="SUPFAM" id="SSF81383">
    <property type="entry name" value="F-box domain"/>
    <property type="match status" value="1"/>
</dbReference>
<dbReference type="PANTHER" id="PTHR14939:SF5">
    <property type="entry name" value="F-BOX ONLY PROTEIN 22"/>
    <property type="match status" value="1"/>
</dbReference>
<dbReference type="Pfam" id="PF00646">
    <property type="entry name" value="F-box"/>
    <property type="match status" value="1"/>
</dbReference>
<dbReference type="OMA" id="PRTCIAY"/>
<protein>
    <submittedName>
        <fullName evidence="3">Uncharacterized protein</fullName>
    </submittedName>
</protein>
<dbReference type="Proteomes" id="UP000655225">
    <property type="component" value="Unassembled WGS sequence"/>
</dbReference>
<sequence length="551" mass="60422">MEEQPKATESGEKRGGFTLIGDDLLRNILSRLPALSYASAACVSRSWNHLCNEILSRPKILSALSLNPRLEVAVKEVLDKVLSEPIQPHFAIACIGQGFSLKKTHQLVRARLSTRIPIITSEAPGIIGRDALSNEFKEVQWEEDDSGLNEEIHNLPANVNRGIILIVGFMPGLKVNAIPLLLSKEELPQVSMIEKFVMNIKDYTASASGCTSPTGILMFGDQRSDLKPVLDKLDFALSAETVILGNESGCFLYSNGDDSRIVGGGRAYILCENTEEQIYQNCKCGAVALVFARDRDKSQGIGEIHFHLALSTGVSPVGPTYKGASVRVLKGNESDCSTWLTARREGSLEKLDGQRILQNIDYEVENDSIYDLYVGVTKRRKCSIGSGKGRLVSSLAFHEVLGVDDEYLYVKGEGIKTGDSFCLYRSNSETAITSRNDVFESLKTLKHDWGCNHMRGVADDGDNKLVCGGLIFSCYGRGESFFGYKNVDSSAFLDNFPGVQLAGMFCGGEIGRGSSISIRRDEGQEQSLIRCCLHVYSTAYLVISYSPRSQE</sequence>
<comment type="caution">
    <text evidence="3">The sequence shown here is derived from an EMBL/GenBank/DDBJ whole genome shotgun (WGS) entry which is preliminary data.</text>
</comment>
<dbReference type="OrthoDB" id="509497at2759"/>
<dbReference type="InterPro" id="IPR036047">
    <property type="entry name" value="F-box-like_dom_sf"/>
</dbReference>
<feature type="domain" description="F-box" evidence="1">
    <location>
        <begin position="20"/>
        <end position="60"/>
    </location>
</feature>
<feature type="domain" description="FIST C-domain" evidence="2">
    <location>
        <begin position="356"/>
        <end position="513"/>
    </location>
</feature>
<dbReference type="EMBL" id="JABCRI010000018">
    <property type="protein sequence ID" value="KAF8390668.1"/>
    <property type="molecule type" value="Genomic_DNA"/>
</dbReference>
<accession>A0A834YQF3</accession>
<dbReference type="InterPro" id="IPR019494">
    <property type="entry name" value="FIST_C"/>
</dbReference>
<evidence type="ECO:0000259" key="2">
    <source>
        <dbReference type="SMART" id="SM01204"/>
    </source>
</evidence>
<organism evidence="3 4">
    <name type="scientific">Tetracentron sinense</name>
    <name type="common">Spur-leaf</name>
    <dbReference type="NCBI Taxonomy" id="13715"/>
    <lineage>
        <taxon>Eukaryota</taxon>
        <taxon>Viridiplantae</taxon>
        <taxon>Streptophyta</taxon>
        <taxon>Embryophyta</taxon>
        <taxon>Tracheophyta</taxon>
        <taxon>Spermatophyta</taxon>
        <taxon>Magnoliopsida</taxon>
        <taxon>Trochodendrales</taxon>
        <taxon>Trochodendraceae</taxon>
        <taxon>Tetracentron</taxon>
    </lineage>
</organism>
<reference evidence="3 4" key="1">
    <citation type="submission" date="2020-04" db="EMBL/GenBank/DDBJ databases">
        <title>Plant Genome Project.</title>
        <authorList>
            <person name="Zhang R.-G."/>
        </authorList>
    </citation>
    <scope>NUCLEOTIDE SEQUENCE [LARGE SCALE GENOMIC DNA]</scope>
    <source>
        <strain evidence="3">YNK0</strain>
        <tissue evidence="3">Leaf</tissue>
    </source>
</reference>
<evidence type="ECO:0000313" key="3">
    <source>
        <dbReference type="EMBL" id="KAF8390668.1"/>
    </source>
</evidence>
<dbReference type="Pfam" id="PF10442">
    <property type="entry name" value="FIST_C"/>
    <property type="match status" value="1"/>
</dbReference>
<dbReference type="GO" id="GO:0032436">
    <property type="term" value="P:positive regulation of proteasomal ubiquitin-dependent protein catabolic process"/>
    <property type="evidence" value="ECO:0007669"/>
    <property type="project" value="TreeGrafter"/>
</dbReference>
<dbReference type="CDD" id="cd09917">
    <property type="entry name" value="F-box_SF"/>
    <property type="match status" value="1"/>
</dbReference>
<name>A0A834YQF3_TETSI</name>
<evidence type="ECO:0000313" key="4">
    <source>
        <dbReference type="Proteomes" id="UP000655225"/>
    </source>
</evidence>